<evidence type="ECO:0008006" key="5">
    <source>
        <dbReference type="Google" id="ProtNLM"/>
    </source>
</evidence>
<gene>
    <name evidence="3" type="ORF">FGADI_12046</name>
</gene>
<dbReference type="GO" id="GO:0008168">
    <property type="term" value="F:methyltransferase activity"/>
    <property type="evidence" value="ECO:0007669"/>
    <property type="project" value="TreeGrafter"/>
</dbReference>
<proteinExistence type="inferred from homology"/>
<dbReference type="PANTHER" id="PTHR43591">
    <property type="entry name" value="METHYLTRANSFERASE"/>
    <property type="match status" value="1"/>
</dbReference>
<dbReference type="InterPro" id="IPR029063">
    <property type="entry name" value="SAM-dependent_MTases_sf"/>
</dbReference>
<protein>
    <recommendedName>
        <fullName evidence="5">Methyltransferase</fullName>
    </recommendedName>
</protein>
<evidence type="ECO:0000256" key="1">
    <source>
        <dbReference type="ARBA" id="ARBA00038158"/>
    </source>
</evidence>
<evidence type="ECO:0000256" key="2">
    <source>
        <dbReference type="SAM" id="MobiDB-lite"/>
    </source>
</evidence>
<evidence type="ECO:0000313" key="3">
    <source>
        <dbReference type="EMBL" id="KAF4945306.1"/>
    </source>
</evidence>
<name>A0A8H4ST12_9HYPO</name>
<dbReference type="SUPFAM" id="SSF53335">
    <property type="entry name" value="S-adenosyl-L-methionine-dependent methyltransferases"/>
    <property type="match status" value="1"/>
</dbReference>
<sequence>MSSPSRTKRADSGSASSTPPGAEPAESGLLPPEHWSQLPATAVDIGTGTGIWAMEFADRFPNASVIGTDLAPIQPGWIPPNLEFQIEDCTQEWTFQPNSFDYIHMRWLVGSIADWKSLFKEAYKCLKPGGYIESYEPSSRVESDDGTVLPDSALSQWEKFFVEGGRKIGRPFTIFEENIQREGMKEAGFVDIEERDFKASLPSRADVSED</sequence>
<dbReference type="Pfam" id="PF13489">
    <property type="entry name" value="Methyltransf_23"/>
    <property type="match status" value="1"/>
</dbReference>
<dbReference type="PANTHER" id="PTHR43591:SF10">
    <property type="entry name" value="ABC TRANSMEMBRANE TYPE-1 DOMAIN-CONTAINING PROTEIN-RELATED"/>
    <property type="match status" value="1"/>
</dbReference>
<dbReference type="AlphaFoldDB" id="A0A8H4ST12"/>
<accession>A0A8H4ST12</accession>
<reference evidence="3" key="1">
    <citation type="journal article" date="2020" name="BMC Genomics">
        <title>Correction to: Identification and distribution of gene clusters required for synthesis of sphingolipid metabolism inhibitors in diverse species of the filamentous fungus Fusarium.</title>
        <authorList>
            <person name="Kim H.S."/>
            <person name="Lohmar J.M."/>
            <person name="Busman M."/>
            <person name="Brown D.W."/>
            <person name="Naumann T.A."/>
            <person name="Divon H.H."/>
            <person name="Lysoe E."/>
            <person name="Uhlig S."/>
            <person name="Proctor R.H."/>
        </authorList>
    </citation>
    <scope>NUCLEOTIDE SEQUENCE</scope>
    <source>
        <strain evidence="3">NRRL 45417</strain>
    </source>
</reference>
<dbReference type="OrthoDB" id="2013972at2759"/>
<dbReference type="EMBL" id="JABFAI010000373">
    <property type="protein sequence ID" value="KAF4945306.1"/>
    <property type="molecule type" value="Genomic_DNA"/>
</dbReference>
<feature type="region of interest" description="Disordered" evidence="2">
    <location>
        <begin position="1"/>
        <end position="33"/>
    </location>
</feature>
<comment type="similarity">
    <text evidence="1">Belongs to the methyltransferase superfamily. LaeA methyltransferase family.</text>
</comment>
<dbReference type="CDD" id="cd02440">
    <property type="entry name" value="AdoMet_MTases"/>
    <property type="match status" value="1"/>
</dbReference>
<organism evidence="3 4">
    <name type="scientific">Fusarium gaditjirri</name>
    <dbReference type="NCBI Taxonomy" id="282569"/>
    <lineage>
        <taxon>Eukaryota</taxon>
        <taxon>Fungi</taxon>
        <taxon>Dikarya</taxon>
        <taxon>Ascomycota</taxon>
        <taxon>Pezizomycotina</taxon>
        <taxon>Sordariomycetes</taxon>
        <taxon>Hypocreomycetidae</taxon>
        <taxon>Hypocreales</taxon>
        <taxon>Nectriaceae</taxon>
        <taxon>Fusarium</taxon>
        <taxon>Fusarium nisikadoi species complex</taxon>
    </lineage>
</organism>
<comment type="caution">
    <text evidence="3">The sequence shown here is derived from an EMBL/GenBank/DDBJ whole genome shotgun (WGS) entry which is preliminary data.</text>
</comment>
<keyword evidence="4" id="KW-1185">Reference proteome</keyword>
<reference evidence="3" key="2">
    <citation type="submission" date="2020-05" db="EMBL/GenBank/DDBJ databases">
        <authorList>
            <person name="Kim H.-S."/>
            <person name="Proctor R.H."/>
            <person name="Brown D.W."/>
        </authorList>
    </citation>
    <scope>NUCLEOTIDE SEQUENCE</scope>
    <source>
        <strain evidence="3">NRRL 45417</strain>
    </source>
</reference>
<dbReference type="Proteomes" id="UP000604273">
    <property type="component" value="Unassembled WGS sequence"/>
</dbReference>
<evidence type="ECO:0000313" key="4">
    <source>
        <dbReference type="Proteomes" id="UP000604273"/>
    </source>
</evidence>
<dbReference type="Gene3D" id="3.40.50.150">
    <property type="entry name" value="Vaccinia Virus protein VP39"/>
    <property type="match status" value="1"/>
</dbReference>